<dbReference type="AlphaFoldDB" id="A0A3E0DLT7"/>
<protein>
    <submittedName>
        <fullName evidence="1">mRNA interferase HigB</fullName>
    </submittedName>
</protein>
<keyword evidence="2" id="KW-1185">Reference proteome</keyword>
<dbReference type="GO" id="GO:0004519">
    <property type="term" value="F:endonuclease activity"/>
    <property type="evidence" value="ECO:0007669"/>
    <property type="project" value="InterPro"/>
</dbReference>
<proteinExistence type="predicted"/>
<gene>
    <name evidence="1" type="ORF">C8N25_12035</name>
</gene>
<dbReference type="Pfam" id="PF09907">
    <property type="entry name" value="HigB_toxin"/>
    <property type="match status" value="1"/>
</dbReference>
<name>A0A3E0DLT7_9BACT</name>
<dbReference type="GO" id="GO:0003723">
    <property type="term" value="F:RNA binding"/>
    <property type="evidence" value="ECO:0007669"/>
    <property type="project" value="InterPro"/>
</dbReference>
<sequence>MFNIITRRTLLHYATNYPNASNALFEWYHEFEKLEINSFNELKRFYNSASLVKDDRVVFNISGNKFRLVVRIVFEYKVVQIKWFGTHKERSNKCLYDKLQKITYGTHRDQNRSRIRSAIRMGG</sequence>
<dbReference type="GO" id="GO:0110001">
    <property type="term" value="C:toxin-antitoxin complex"/>
    <property type="evidence" value="ECO:0007669"/>
    <property type="project" value="InterPro"/>
</dbReference>
<dbReference type="RefSeq" id="WP_086542513.1">
    <property type="nucleotide sequence ID" value="NZ_MSSW01000049.1"/>
</dbReference>
<organism evidence="1 2">
    <name type="scientific">Algoriphagus antarcticus</name>
    <dbReference type="NCBI Taxonomy" id="238540"/>
    <lineage>
        <taxon>Bacteria</taxon>
        <taxon>Pseudomonadati</taxon>
        <taxon>Bacteroidota</taxon>
        <taxon>Cytophagia</taxon>
        <taxon>Cytophagales</taxon>
        <taxon>Cyclobacteriaceae</taxon>
        <taxon>Algoriphagus</taxon>
    </lineage>
</organism>
<evidence type="ECO:0000313" key="2">
    <source>
        <dbReference type="Proteomes" id="UP000256405"/>
    </source>
</evidence>
<dbReference type="InterPro" id="IPR018669">
    <property type="entry name" value="Toxin_HigB"/>
</dbReference>
<dbReference type="EMBL" id="QUNF01000020">
    <property type="protein sequence ID" value="REG82747.1"/>
    <property type="molecule type" value="Genomic_DNA"/>
</dbReference>
<reference evidence="1 2" key="1">
    <citation type="submission" date="2018-08" db="EMBL/GenBank/DDBJ databases">
        <title>Genomic Encyclopedia of Archaeal and Bacterial Type Strains, Phase II (KMG-II): from individual species to whole genera.</title>
        <authorList>
            <person name="Goeker M."/>
        </authorList>
    </citation>
    <scope>NUCLEOTIDE SEQUENCE [LARGE SCALE GENOMIC DNA]</scope>
    <source>
        <strain evidence="1 2">DSM 15986</strain>
    </source>
</reference>
<comment type="caution">
    <text evidence="1">The sequence shown here is derived from an EMBL/GenBank/DDBJ whole genome shotgun (WGS) entry which is preliminary data.</text>
</comment>
<dbReference type="OrthoDB" id="9799912at2"/>
<evidence type="ECO:0000313" key="1">
    <source>
        <dbReference type="EMBL" id="REG82747.1"/>
    </source>
</evidence>
<dbReference type="Proteomes" id="UP000256405">
    <property type="component" value="Unassembled WGS sequence"/>
</dbReference>
<accession>A0A3E0DLT7</accession>